<proteinExistence type="predicted"/>
<dbReference type="Proteomes" id="UP000294952">
    <property type="component" value="Unassembled WGS sequence"/>
</dbReference>
<accession>A0A4R5X3F3</accession>
<evidence type="ECO:0000313" key="3">
    <source>
        <dbReference type="Proteomes" id="UP000294952"/>
    </source>
</evidence>
<reference evidence="2 3" key="1">
    <citation type="submission" date="2019-01" db="EMBL/GenBank/DDBJ databases">
        <title>High-quality-draft genome sequences of five non-tuberculosis mycobacteriaceae isolated from a nosocomial environment.</title>
        <authorList>
            <person name="Tiago I."/>
            <person name="Alarico S."/>
            <person name="Pereira S.G."/>
            <person name="Coelho C."/>
            <person name="Maranha A."/>
            <person name="Empadinhas N."/>
        </authorList>
    </citation>
    <scope>NUCLEOTIDE SEQUENCE [LARGE SCALE GENOMIC DNA]</scope>
    <source>
        <strain evidence="2 3">22DIII</strain>
    </source>
</reference>
<name>A0A4R5X3F3_9MYCO</name>
<evidence type="ECO:0000313" key="2">
    <source>
        <dbReference type="EMBL" id="TDL04992.1"/>
    </source>
</evidence>
<sequence length="114" mass="12458">MAGNYRRRRVERNPPPSSTTRRRFVANGKWIARVFAGRLDRLSHSSGVDPLLPALRQRFQTALNTALVVGRPPECATDLGPRTLAAVALIAAEHPDASAQIIAAAYDTFLDEHG</sequence>
<dbReference type="RefSeq" id="WP_131722595.1">
    <property type="nucleotide sequence ID" value="NZ_SDLP01000007.1"/>
</dbReference>
<feature type="region of interest" description="Disordered" evidence="1">
    <location>
        <begin position="1"/>
        <end position="23"/>
    </location>
</feature>
<organism evidence="2 3">
    <name type="scientific">Mycolicibacterium obuense</name>
    <dbReference type="NCBI Taxonomy" id="1807"/>
    <lineage>
        <taxon>Bacteria</taxon>
        <taxon>Bacillati</taxon>
        <taxon>Actinomycetota</taxon>
        <taxon>Actinomycetes</taxon>
        <taxon>Mycobacteriales</taxon>
        <taxon>Mycobacteriaceae</taxon>
        <taxon>Mycolicibacterium</taxon>
    </lineage>
</organism>
<protein>
    <submittedName>
        <fullName evidence="2">Uncharacterized protein</fullName>
    </submittedName>
</protein>
<dbReference type="AlphaFoldDB" id="A0A4R5X3F3"/>
<feature type="compositionally biased region" description="Basic residues" evidence="1">
    <location>
        <begin position="1"/>
        <end position="10"/>
    </location>
</feature>
<dbReference type="EMBL" id="SDLP01000007">
    <property type="protein sequence ID" value="TDL04992.1"/>
    <property type="molecule type" value="Genomic_DNA"/>
</dbReference>
<gene>
    <name evidence="2" type="ORF">EUA04_20760</name>
</gene>
<comment type="caution">
    <text evidence="2">The sequence shown here is derived from an EMBL/GenBank/DDBJ whole genome shotgun (WGS) entry which is preliminary data.</text>
</comment>
<evidence type="ECO:0000256" key="1">
    <source>
        <dbReference type="SAM" id="MobiDB-lite"/>
    </source>
</evidence>